<proteinExistence type="predicted"/>
<dbReference type="GO" id="GO:0003700">
    <property type="term" value="F:DNA-binding transcription factor activity"/>
    <property type="evidence" value="ECO:0007669"/>
    <property type="project" value="InterPro"/>
</dbReference>
<evidence type="ECO:0000313" key="1">
    <source>
        <dbReference type="EMBL" id="ALV40064.1"/>
    </source>
</evidence>
<evidence type="ECO:0000313" key="2">
    <source>
        <dbReference type="Proteomes" id="UP000065151"/>
    </source>
</evidence>
<dbReference type="Gene3D" id="1.10.1740.10">
    <property type="match status" value="1"/>
</dbReference>
<protein>
    <submittedName>
        <fullName evidence="1">Uncharacterized protein</fullName>
    </submittedName>
</protein>
<organism evidence="1">
    <name type="scientific">Pseudarthrobacter sulfonivorans</name>
    <dbReference type="NCBI Taxonomy" id="121292"/>
    <lineage>
        <taxon>Bacteria</taxon>
        <taxon>Bacillati</taxon>
        <taxon>Actinomycetota</taxon>
        <taxon>Actinomycetes</taxon>
        <taxon>Micrococcales</taxon>
        <taxon>Micrococcaceae</taxon>
        <taxon>Pseudarthrobacter</taxon>
    </lineage>
</organism>
<dbReference type="InterPro" id="IPR013325">
    <property type="entry name" value="RNA_pol_sigma_r2"/>
</dbReference>
<dbReference type="KEGG" id="psul:AU252_01860"/>
<accession>A0A0U3P3Z9</accession>
<gene>
    <name evidence="1" type="ORF">AU252_01860</name>
</gene>
<name>A0A0U3P3Z9_9MICC</name>
<sequence>MQLNTISMEQMTSSINEVARYVGSRLARAGRACDFDDALQDIRIAVWRGVDDGHYRQIPGVRFGAWVQGIAAHVCSAYTSKARSRESLPLLIDPGDNDEGNVVSPHEIFGPEDVAEREWAVSILQTTRHYVGDAVWGAAMSLLLADDSRTPGSSKDRRSYRQLVFVRQMAITVRQALAAVDAEGRDIGDEASFAARCLPTPLQQQIAQRVVRLELRREERSDVIAAIASDFGVSRRYVEVQIGRVRRLYAAAAEISSPLVHLRTVAHLRNV</sequence>
<dbReference type="EMBL" id="CP013747">
    <property type="protein sequence ID" value="ALV40064.1"/>
    <property type="molecule type" value="Genomic_DNA"/>
</dbReference>
<dbReference type="AlphaFoldDB" id="A0A0U3P3Z9"/>
<dbReference type="SUPFAM" id="SSF88946">
    <property type="entry name" value="Sigma2 domain of RNA polymerase sigma factors"/>
    <property type="match status" value="1"/>
</dbReference>
<dbReference type="Proteomes" id="UP000065151">
    <property type="component" value="Chromosome"/>
</dbReference>
<dbReference type="GO" id="GO:0006352">
    <property type="term" value="P:DNA-templated transcription initiation"/>
    <property type="evidence" value="ECO:0007669"/>
    <property type="project" value="InterPro"/>
</dbReference>
<reference evidence="1 2" key="1">
    <citation type="submission" date="2015-12" db="EMBL/GenBank/DDBJ databases">
        <authorList>
            <person name="Shamseldin A."/>
            <person name="Moawad H."/>
            <person name="Abd El-Rahim W.M."/>
            <person name="Sadowsky M.J."/>
        </authorList>
    </citation>
    <scope>NUCLEOTIDE SEQUENCE [LARGE SCALE GENOMIC DNA]</scope>
    <source>
        <strain evidence="1 2">Ar51</strain>
    </source>
</reference>